<dbReference type="Gene3D" id="3.40.50.150">
    <property type="entry name" value="Vaccinia Virus protein VP39"/>
    <property type="match status" value="1"/>
</dbReference>
<keyword evidence="5" id="KW-0460">Magnesium</keyword>
<comment type="caution">
    <text evidence="6">The sequence shown here is derived from an EMBL/GenBank/DDBJ whole genome shotgun (WGS) entry which is preliminary data.</text>
</comment>
<keyword evidence="7" id="KW-1185">Reference proteome</keyword>
<evidence type="ECO:0000256" key="1">
    <source>
        <dbReference type="ARBA" id="ARBA00007967"/>
    </source>
</evidence>
<dbReference type="InterPro" id="IPR005299">
    <property type="entry name" value="MeTrfase_7"/>
</dbReference>
<keyword evidence="3" id="KW-0808">Transferase</keyword>
<dbReference type="SUPFAM" id="SSF53335">
    <property type="entry name" value="S-adenosyl-L-methionine-dependent methyltransferases"/>
    <property type="match status" value="1"/>
</dbReference>
<dbReference type="Proteomes" id="UP001454036">
    <property type="component" value="Unassembled WGS sequence"/>
</dbReference>
<evidence type="ECO:0000256" key="2">
    <source>
        <dbReference type="ARBA" id="ARBA00022603"/>
    </source>
</evidence>
<dbReference type="GO" id="GO:0008168">
    <property type="term" value="F:methyltransferase activity"/>
    <property type="evidence" value="ECO:0007669"/>
    <property type="project" value="UniProtKB-KW"/>
</dbReference>
<evidence type="ECO:0000256" key="5">
    <source>
        <dbReference type="ARBA" id="ARBA00022842"/>
    </source>
</evidence>
<name>A0AAV3PPV3_LITER</name>
<dbReference type="Gene3D" id="1.10.1200.270">
    <property type="entry name" value="Methyltransferase, alpha-helical capping domain"/>
    <property type="match status" value="1"/>
</dbReference>
<protein>
    <submittedName>
        <fullName evidence="6">Methyltransferase</fullName>
    </submittedName>
</protein>
<accession>A0AAV3PPV3</accession>
<proteinExistence type="inferred from homology"/>
<dbReference type="InterPro" id="IPR042086">
    <property type="entry name" value="MeTrfase_capping"/>
</dbReference>
<evidence type="ECO:0000256" key="4">
    <source>
        <dbReference type="ARBA" id="ARBA00022723"/>
    </source>
</evidence>
<keyword evidence="2 6" id="KW-0489">Methyltransferase</keyword>
<dbReference type="InterPro" id="IPR029063">
    <property type="entry name" value="SAM-dependent_MTases_sf"/>
</dbReference>
<evidence type="ECO:0000313" key="6">
    <source>
        <dbReference type="EMBL" id="GAA0153764.1"/>
    </source>
</evidence>
<gene>
    <name evidence="6" type="ORF">LIER_11926</name>
</gene>
<organism evidence="6 7">
    <name type="scientific">Lithospermum erythrorhizon</name>
    <name type="common">Purple gromwell</name>
    <name type="synonym">Lithospermum officinale var. erythrorhizon</name>
    <dbReference type="NCBI Taxonomy" id="34254"/>
    <lineage>
        <taxon>Eukaryota</taxon>
        <taxon>Viridiplantae</taxon>
        <taxon>Streptophyta</taxon>
        <taxon>Embryophyta</taxon>
        <taxon>Tracheophyta</taxon>
        <taxon>Spermatophyta</taxon>
        <taxon>Magnoliopsida</taxon>
        <taxon>eudicotyledons</taxon>
        <taxon>Gunneridae</taxon>
        <taxon>Pentapetalae</taxon>
        <taxon>asterids</taxon>
        <taxon>lamiids</taxon>
        <taxon>Boraginales</taxon>
        <taxon>Boraginaceae</taxon>
        <taxon>Boraginoideae</taxon>
        <taxon>Lithospermeae</taxon>
        <taxon>Lithospermum</taxon>
    </lineage>
</organism>
<reference evidence="6 7" key="1">
    <citation type="submission" date="2024-01" db="EMBL/GenBank/DDBJ databases">
        <title>The complete chloroplast genome sequence of Lithospermum erythrorhizon: insights into the phylogenetic relationship among Boraginaceae species and the maternal lineages of purple gromwells.</title>
        <authorList>
            <person name="Okada T."/>
            <person name="Watanabe K."/>
        </authorList>
    </citation>
    <scope>NUCLEOTIDE SEQUENCE [LARGE SCALE GENOMIC DNA]</scope>
</reference>
<dbReference type="GO" id="GO:0046872">
    <property type="term" value="F:metal ion binding"/>
    <property type="evidence" value="ECO:0007669"/>
    <property type="project" value="UniProtKB-KW"/>
</dbReference>
<evidence type="ECO:0000313" key="7">
    <source>
        <dbReference type="Proteomes" id="UP001454036"/>
    </source>
</evidence>
<dbReference type="Pfam" id="PF03492">
    <property type="entry name" value="Methyltransf_7"/>
    <property type="match status" value="1"/>
</dbReference>
<dbReference type="EMBL" id="BAABME010002249">
    <property type="protein sequence ID" value="GAA0153764.1"/>
    <property type="molecule type" value="Genomic_DNA"/>
</dbReference>
<keyword evidence="4" id="KW-0479">Metal-binding</keyword>
<dbReference type="GO" id="GO:0032259">
    <property type="term" value="P:methylation"/>
    <property type="evidence" value="ECO:0007669"/>
    <property type="project" value="UniProtKB-KW"/>
</dbReference>
<sequence length="382" mass="43246">MEILQILHMNKGEGESSYSNNSFLQKKILSIGYSTIREAMKELLRNNFPESMGVADLGCSSGPNTLAVISEIIDILCKISCQMSRPMPELRISLNDLPGNDFNGVFLSLPEFYDKIKKEKGDYLESCYVSGVPGTFYGRLFPRNSQHFVHSSSSIHWLSQVPPSLDSNNTTHHLNKGKIYISKSSPSSVLNAYLVQFQNDFHLFLKSRSEEIVPGGRMVLSLMSRSSPDPTGEESCYQWELLARALMSMASEGLVEEEKIDSFNAPYYAPSLEEVKNEIEQEGSFVINSTEAFEVEWDACCPSTQLDNKFWGITGNNNLQSRGQSFANTIRAVVEPMLVSYFGYHIMDEVFRRFRELVDEYYVIKARPPYYINLVISLSKKV</sequence>
<comment type="similarity">
    <text evidence="1">Belongs to the methyltransferase superfamily. Type-7 methyltransferase family.</text>
</comment>
<evidence type="ECO:0000256" key="3">
    <source>
        <dbReference type="ARBA" id="ARBA00022679"/>
    </source>
</evidence>
<dbReference type="AlphaFoldDB" id="A0AAV3PPV3"/>
<dbReference type="PANTHER" id="PTHR31009">
    <property type="entry name" value="S-ADENOSYL-L-METHIONINE:CARBOXYL METHYLTRANSFERASE FAMILY PROTEIN"/>
    <property type="match status" value="1"/>
</dbReference>